<dbReference type="GO" id="GO:0005615">
    <property type="term" value="C:extracellular space"/>
    <property type="evidence" value="ECO:0007669"/>
    <property type="project" value="TreeGrafter"/>
</dbReference>
<dbReference type="PANTHER" id="PTHR11844">
    <property type="entry name" value="METALLOPROTEASE INHIBITOR"/>
    <property type="match status" value="1"/>
</dbReference>
<dbReference type="PROSITE" id="PS50189">
    <property type="entry name" value="NTR"/>
    <property type="match status" value="1"/>
</dbReference>
<proteinExistence type="predicted"/>
<sequence>MCAKESAKINFCRADWVSRVNVSNIITTYINDTNHPFYHSNQIIYIVKHVEIFKTPKRFNGSLPQYIYTPSESAACGLDLLEKGDEYLLSGSLTSHNIPTTGICGQILSDLSSRNAIIQEWKNVEDLQKVALQHNGYEPCITPKIKNNATTLPTIDPVPTLKPIQLTKTENINNTRN</sequence>
<dbReference type="InterPro" id="IPR001134">
    <property type="entry name" value="Netrin_domain"/>
</dbReference>
<dbReference type="AlphaFoldDB" id="A0A0N4ZQR7"/>
<dbReference type="InterPro" id="IPR001820">
    <property type="entry name" value="TIMP"/>
</dbReference>
<dbReference type="Pfam" id="PF00965">
    <property type="entry name" value="TIMP"/>
    <property type="match status" value="1"/>
</dbReference>
<evidence type="ECO:0000313" key="6">
    <source>
        <dbReference type="WBParaSite" id="PTRK_0001085800.1"/>
    </source>
</evidence>
<dbReference type="GO" id="GO:0008191">
    <property type="term" value="F:metalloendopeptidase inhibitor activity"/>
    <property type="evidence" value="ECO:0007669"/>
    <property type="project" value="InterPro"/>
</dbReference>
<name>A0A0N4ZQR7_PARTI</name>
<keyword evidence="2" id="KW-0964">Secreted</keyword>
<dbReference type="STRING" id="131310.A0A0N4ZQR7"/>
<accession>A0A0N4ZQR7</accession>
<evidence type="ECO:0000313" key="5">
    <source>
        <dbReference type="Proteomes" id="UP000038045"/>
    </source>
</evidence>
<dbReference type="Proteomes" id="UP000038045">
    <property type="component" value="Unplaced"/>
</dbReference>
<dbReference type="SUPFAM" id="SSF50242">
    <property type="entry name" value="TIMP-like"/>
    <property type="match status" value="1"/>
</dbReference>
<reference evidence="6" key="1">
    <citation type="submission" date="2017-02" db="UniProtKB">
        <authorList>
            <consortium name="WormBaseParasite"/>
        </authorList>
    </citation>
    <scope>IDENTIFICATION</scope>
</reference>
<evidence type="ECO:0000256" key="1">
    <source>
        <dbReference type="ARBA" id="ARBA00004613"/>
    </source>
</evidence>
<dbReference type="WBParaSite" id="PTRK_0001085800.1">
    <property type="protein sequence ID" value="PTRK_0001085800.1"/>
    <property type="gene ID" value="PTRK_0001085800"/>
</dbReference>
<dbReference type="Gene3D" id="2.40.50.120">
    <property type="match status" value="1"/>
</dbReference>
<evidence type="ECO:0000256" key="3">
    <source>
        <dbReference type="ARBA" id="ARBA00023157"/>
    </source>
</evidence>
<dbReference type="PANTHER" id="PTHR11844:SF25">
    <property type="entry name" value="NTR DOMAIN-CONTAINING PROTEIN"/>
    <property type="match status" value="1"/>
</dbReference>
<keyword evidence="3" id="KW-1015">Disulfide bond</keyword>
<dbReference type="GO" id="GO:0051045">
    <property type="term" value="P:negative regulation of membrane protein ectodomain proteolysis"/>
    <property type="evidence" value="ECO:0007669"/>
    <property type="project" value="TreeGrafter"/>
</dbReference>
<evidence type="ECO:0000256" key="2">
    <source>
        <dbReference type="ARBA" id="ARBA00022525"/>
    </source>
</evidence>
<keyword evidence="5" id="KW-1185">Reference proteome</keyword>
<protein>
    <submittedName>
        <fullName evidence="6">NTR domain-containing protein</fullName>
    </submittedName>
</protein>
<comment type="subcellular location">
    <subcellularLocation>
        <location evidence="1">Secreted</location>
    </subcellularLocation>
</comment>
<evidence type="ECO:0000259" key="4">
    <source>
        <dbReference type="PROSITE" id="PS50189"/>
    </source>
</evidence>
<feature type="domain" description="NTR" evidence="4">
    <location>
        <begin position="1"/>
        <end position="140"/>
    </location>
</feature>
<dbReference type="InterPro" id="IPR008993">
    <property type="entry name" value="TIMP-like_OB-fold"/>
</dbReference>
<dbReference type="GO" id="GO:0002020">
    <property type="term" value="F:protease binding"/>
    <property type="evidence" value="ECO:0007669"/>
    <property type="project" value="TreeGrafter"/>
</dbReference>
<dbReference type="GO" id="GO:0031012">
    <property type="term" value="C:extracellular matrix"/>
    <property type="evidence" value="ECO:0007669"/>
    <property type="project" value="TreeGrafter"/>
</dbReference>
<organism evidence="5 6">
    <name type="scientific">Parastrongyloides trichosuri</name>
    <name type="common">Possum-specific nematode worm</name>
    <dbReference type="NCBI Taxonomy" id="131310"/>
    <lineage>
        <taxon>Eukaryota</taxon>
        <taxon>Metazoa</taxon>
        <taxon>Ecdysozoa</taxon>
        <taxon>Nematoda</taxon>
        <taxon>Chromadorea</taxon>
        <taxon>Rhabditida</taxon>
        <taxon>Tylenchina</taxon>
        <taxon>Panagrolaimomorpha</taxon>
        <taxon>Strongyloidoidea</taxon>
        <taxon>Strongyloididae</taxon>
        <taxon>Parastrongyloides</taxon>
    </lineage>
</organism>